<feature type="coiled-coil region" evidence="1">
    <location>
        <begin position="213"/>
        <end position="336"/>
    </location>
</feature>
<organism evidence="3 4">
    <name type="scientific">Candida maltosa (strain Xu316)</name>
    <name type="common">Yeast</name>
    <dbReference type="NCBI Taxonomy" id="1245528"/>
    <lineage>
        <taxon>Eukaryota</taxon>
        <taxon>Fungi</taxon>
        <taxon>Dikarya</taxon>
        <taxon>Ascomycota</taxon>
        <taxon>Saccharomycotina</taxon>
        <taxon>Pichiomycetes</taxon>
        <taxon>Debaryomycetaceae</taxon>
        <taxon>Candida/Lodderomyces clade</taxon>
        <taxon>Candida</taxon>
    </lineage>
</organism>
<dbReference type="Proteomes" id="UP000011777">
    <property type="component" value="Unassembled WGS sequence"/>
</dbReference>
<reference evidence="3 4" key="1">
    <citation type="submission" date="2013-02" db="EMBL/GenBank/DDBJ databases">
        <title>Genome sequence of Candida maltosa Xu316, a potential industrial strain for xylitol and ethanol production.</title>
        <authorList>
            <person name="Yu J."/>
            <person name="Wang Q."/>
            <person name="Geng X."/>
            <person name="Bao W."/>
            <person name="He P."/>
            <person name="Cai J."/>
        </authorList>
    </citation>
    <scope>NUCLEOTIDE SEQUENCE [LARGE SCALE GENOMIC DNA]</scope>
    <source>
        <strain evidence="4">Xu316</strain>
    </source>
</reference>
<dbReference type="STRING" id="1245528.M3IUU1"/>
<dbReference type="AlphaFoldDB" id="M3IUU1"/>
<dbReference type="HOGENOM" id="CLU_449032_0_0_1"/>
<dbReference type="EMBL" id="AOGT01000286">
    <property type="protein sequence ID" value="EMG50381.1"/>
    <property type="molecule type" value="Genomic_DNA"/>
</dbReference>
<feature type="compositionally biased region" description="Polar residues" evidence="2">
    <location>
        <begin position="1"/>
        <end position="17"/>
    </location>
</feature>
<evidence type="ECO:0000256" key="2">
    <source>
        <dbReference type="SAM" id="MobiDB-lite"/>
    </source>
</evidence>
<evidence type="ECO:0000313" key="3">
    <source>
        <dbReference type="EMBL" id="EMG50381.1"/>
    </source>
</evidence>
<dbReference type="eggNOG" id="KOG0239">
    <property type="taxonomic scope" value="Eukaryota"/>
</dbReference>
<protein>
    <submittedName>
        <fullName evidence="3">Uncharacterized protein</fullName>
    </submittedName>
</protein>
<name>M3IUU1_CANMX</name>
<keyword evidence="4" id="KW-1185">Reference proteome</keyword>
<evidence type="ECO:0000313" key="4">
    <source>
        <dbReference type="Proteomes" id="UP000011777"/>
    </source>
</evidence>
<gene>
    <name evidence="3" type="ORF">G210_4577</name>
</gene>
<keyword evidence="1" id="KW-0175">Coiled coil</keyword>
<sequence length="489" mass="57778">MSSTENIKSPTRSSSSPNKKRPLSEISPNIDRRTDKRKNTMGFEIPQNSKKFPSRLPQPSSSSLTIPQGILSIPERLKRKPSIYNYQRQVIPQSYNRPNDLQEEYYALNETYKKECQVVEGLEMELNKLKKIYKNHYYKIESLNDLIVQRQNEFNFLESDIVEYITREENLVDLKLKQNRIKLHDQFKELEFEMLSQLEDAKNFNDDELIKQVEEYKCKKLEMAKEVEALKEKSELELKQEQDKLEKEFEEKLEPLRKLKKEADEELIKMKNTLSLTEQEYDEENAKLLEKQNAIELIKQEIVDIEQIMINFQATKQSMDMKLLDVEQTLKEAKAKDDIEQQEYDIVHSEYVKVRDKVSNHDSQRRILENSIMEYQGNFRVYGIGVNEDEGFNKSFEIDTPDSFIIEEFQCLVKSIFRKRNVCIFNNHISGSLIVLESFKQAIQSQLKSDEKCIYQCISVNDTVQDLLNLNTPVNNLFHHQKMIIDSYD</sequence>
<accession>M3IUU1</accession>
<feature type="compositionally biased region" description="Low complexity" evidence="2">
    <location>
        <begin position="54"/>
        <end position="64"/>
    </location>
</feature>
<proteinExistence type="predicted"/>
<comment type="caution">
    <text evidence="3">The sequence shown here is derived from an EMBL/GenBank/DDBJ whole genome shotgun (WGS) entry which is preliminary data.</text>
</comment>
<dbReference type="OMA" id="CISIKNG"/>
<evidence type="ECO:0000256" key="1">
    <source>
        <dbReference type="SAM" id="Coils"/>
    </source>
</evidence>
<dbReference type="OrthoDB" id="4089036at2759"/>
<feature type="region of interest" description="Disordered" evidence="2">
    <location>
        <begin position="1"/>
        <end position="67"/>
    </location>
</feature>